<proteinExistence type="predicted"/>
<accession>A0ACC2XQW3</accession>
<evidence type="ECO:0000313" key="1">
    <source>
        <dbReference type="EMBL" id="KAJ9125854.1"/>
    </source>
</evidence>
<dbReference type="EMBL" id="JASBWV010000007">
    <property type="protein sequence ID" value="KAJ9125854.1"/>
    <property type="molecule type" value="Genomic_DNA"/>
</dbReference>
<dbReference type="Proteomes" id="UP001234202">
    <property type="component" value="Unassembled WGS sequence"/>
</dbReference>
<sequence>MPNSRMYDPTKEGLDFASRFGPSSTATSSRVAYSANQQSTGQPSYTSQGITESRTTYAPYASANIAQTQPDVSLPSIRDLANTQGRQPGVNPMSAYGMNTSDGGPLAGSDRNMTWSRSRGQDMGASQQQSGQPYYGAGYNGFDQPGVDMMQGHGSRLPPNQGYYGGMTQAESGGPTYYQAHSYSQSQQLPPPAQHKPLHSDYSYPSGQMGPGSTTAHYYQQQQTYPAQAYNAEEYHHQNGPSSSGSTLPSARSGGNYQSNSPPLLAPVGGAENQAHRSGLQQSVTERVLRTADSNELRGSPELKGLVKKESQETSNSGRKGKAKVVAGSDYGDDEDAQEGNGKEGKTSTADFIRRLWTMMQAFSKDGELGEGGKFLDWAGGGESFVIKDKHYFEKNILVQHFRHCNFSSFVRQLNKYGFKKVKRSKASKGKDPDGPQAGEEWWEFRHPDFRQDGQIVLEMIKRKAANPRKVRANGDAALRQEAAQQAGEPVSASTAASTLRHTQGSGQNINSFGDNMVQQQVQSLMQLNSNLSSRVMDLESQMVVLKQQMKVREENDRRKEEWFPNLVTFMVKNLTNLNASEGAEQLLNDLNSLHASFGTGNFEPLNVEALIPPTSGNSMGDPKHMPVYTYMNPPTTASNAPIWPADELSSSSSSAGLMSTGTMATGSVPGAALSVDPSLGMTMPIGNDLGDQPGGMSVTDYQEAGTMMEMVPGDMRGNQQPQLDSNPSKDVTHHKRNTLSTWASSLSWTKAPRVLVVEDDAVSRNLAIRFLQLIGCEVDQVTDAESAIAKINSAPFDVVFMDIILPKMTGHDATKILRASNVTLPIIPMTSSFGDGMTDLLPKPFSRDQLYSMLERHLSHLKAAKRYAINIPPAVGVPPLSDQGVNDALRYSAAHYDEILKSYNNPEDAPMWNPLGGSGTSDAQFIQMVGLQQSLNPNGGPIDFTQMLQSAAGTAVEFTMVPSDTFAAEMGMQMGNMGQKREREKDEEEESSKRARTGPTVTPLN</sequence>
<organism evidence="1 2">
    <name type="scientific">Naganishia onofrii</name>
    <dbReference type="NCBI Taxonomy" id="1851511"/>
    <lineage>
        <taxon>Eukaryota</taxon>
        <taxon>Fungi</taxon>
        <taxon>Dikarya</taxon>
        <taxon>Basidiomycota</taxon>
        <taxon>Agaricomycotina</taxon>
        <taxon>Tremellomycetes</taxon>
        <taxon>Filobasidiales</taxon>
        <taxon>Filobasidiaceae</taxon>
        <taxon>Naganishia</taxon>
    </lineage>
</organism>
<name>A0ACC2XQW3_9TREE</name>
<evidence type="ECO:0000313" key="2">
    <source>
        <dbReference type="Proteomes" id="UP001234202"/>
    </source>
</evidence>
<gene>
    <name evidence="1" type="ORF">QFC24_002638</name>
</gene>
<reference evidence="1" key="1">
    <citation type="submission" date="2023-04" db="EMBL/GenBank/DDBJ databases">
        <title>Draft Genome sequencing of Naganishia species isolated from polar environments using Oxford Nanopore Technology.</title>
        <authorList>
            <person name="Leo P."/>
            <person name="Venkateswaran K."/>
        </authorList>
    </citation>
    <scope>NUCLEOTIDE SEQUENCE</scope>
    <source>
        <strain evidence="1">DBVPG 5303</strain>
    </source>
</reference>
<keyword evidence="2" id="KW-1185">Reference proteome</keyword>
<protein>
    <submittedName>
        <fullName evidence="1">Uncharacterized protein</fullName>
    </submittedName>
</protein>
<comment type="caution">
    <text evidence="1">The sequence shown here is derived from an EMBL/GenBank/DDBJ whole genome shotgun (WGS) entry which is preliminary data.</text>
</comment>